<organism evidence="2 3">
    <name type="scientific">Agrocybe chaxingu</name>
    <dbReference type="NCBI Taxonomy" id="84603"/>
    <lineage>
        <taxon>Eukaryota</taxon>
        <taxon>Fungi</taxon>
        <taxon>Dikarya</taxon>
        <taxon>Basidiomycota</taxon>
        <taxon>Agaricomycotina</taxon>
        <taxon>Agaricomycetes</taxon>
        <taxon>Agaricomycetidae</taxon>
        <taxon>Agaricales</taxon>
        <taxon>Agaricineae</taxon>
        <taxon>Strophariaceae</taxon>
        <taxon>Agrocybe</taxon>
    </lineage>
</organism>
<feature type="compositionally biased region" description="Polar residues" evidence="1">
    <location>
        <begin position="124"/>
        <end position="136"/>
    </location>
</feature>
<dbReference type="Proteomes" id="UP001148786">
    <property type="component" value="Unassembled WGS sequence"/>
</dbReference>
<dbReference type="AlphaFoldDB" id="A0A9W8JPI1"/>
<feature type="region of interest" description="Disordered" evidence="1">
    <location>
        <begin position="264"/>
        <end position="329"/>
    </location>
</feature>
<feature type="compositionally biased region" description="Polar residues" evidence="1">
    <location>
        <begin position="189"/>
        <end position="202"/>
    </location>
</feature>
<proteinExistence type="predicted"/>
<feature type="compositionally biased region" description="Polar residues" evidence="1">
    <location>
        <begin position="381"/>
        <end position="390"/>
    </location>
</feature>
<accession>A0A9W8JPI1</accession>
<feature type="region of interest" description="Disordered" evidence="1">
    <location>
        <begin position="1"/>
        <end position="203"/>
    </location>
</feature>
<feature type="compositionally biased region" description="Pro residues" evidence="1">
    <location>
        <begin position="167"/>
        <end position="176"/>
    </location>
</feature>
<name>A0A9W8JPI1_9AGAR</name>
<feature type="region of interest" description="Disordered" evidence="1">
    <location>
        <begin position="343"/>
        <end position="484"/>
    </location>
</feature>
<feature type="compositionally biased region" description="Low complexity" evidence="1">
    <location>
        <begin position="391"/>
        <end position="405"/>
    </location>
</feature>
<feature type="compositionally biased region" description="Polar residues" evidence="1">
    <location>
        <begin position="50"/>
        <end position="62"/>
    </location>
</feature>
<evidence type="ECO:0000313" key="2">
    <source>
        <dbReference type="EMBL" id="KAJ3493331.1"/>
    </source>
</evidence>
<dbReference type="EMBL" id="JANKHO010002292">
    <property type="protein sequence ID" value="KAJ3493331.1"/>
    <property type="molecule type" value="Genomic_DNA"/>
</dbReference>
<evidence type="ECO:0000313" key="3">
    <source>
        <dbReference type="Proteomes" id="UP001148786"/>
    </source>
</evidence>
<feature type="region of interest" description="Disordered" evidence="1">
    <location>
        <begin position="221"/>
        <end position="244"/>
    </location>
</feature>
<feature type="compositionally biased region" description="Basic and acidic residues" evidence="1">
    <location>
        <begin position="279"/>
        <end position="295"/>
    </location>
</feature>
<reference evidence="2" key="1">
    <citation type="submission" date="2022-07" db="EMBL/GenBank/DDBJ databases">
        <title>Genome Sequence of Agrocybe chaxingu.</title>
        <authorList>
            <person name="Buettner E."/>
        </authorList>
    </citation>
    <scope>NUCLEOTIDE SEQUENCE</scope>
    <source>
        <strain evidence="2">MP-N11</strain>
    </source>
</reference>
<protein>
    <submittedName>
        <fullName evidence="2">Uncharacterized protein</fullName>
    </submittedName>
</protein>
<sequence length="609" mass="66602">MAKGRIPRTEHEAALDSRLPPNPRVSHRPEGQLSRASDTPYSYYPAQRPQEPSSSRKLTSVRNGLPESPASPLERRPSRLKKKRTFTENSPTQQRRPSTAPTERPPPWVEKDIRSYSTPERPRASSSPSTSKQNAALASDFKNRSLWLNRRVHNTEQEASSSSNEPMPVPPTPAPSYDPSHLYAAPSWKGTTRSKASSSVSTRIDEEEFLSLADTSFPSPQVSVFASPGPPVTHHRPKQASEDTSLSFYSQLSGAQYVLRDAPMLTQPNSGDEGIAHPLDLRRGCDEGKGREELAAQRGTTAPDSWDRRSTRSVATVHVPKPSRESTNTFAGWVGYDAETQSLRTIDDGGSGSIPTIPSEEVSRPITPVSPTSLLVPPSATRFNGTGSSASSFTRGTPPRSPTSTLVAGASARLSAFSETSGTVVGGSTPASSSMAGKQRQPPARRRMHPLAQYTMSASSPRSPRSSRSASPVPSFGKSEKMSSDIKEQKYKSYIRRHPSTIFEDAICIDYDYAAAVDILIYGIKSLPDAFTVSNEKEEPIQVEGRTSKPVSRTSTVKSRQVGRCCGTRVWRCRRGNKKPTVRKKADVEPERKPKKTLFSQVSQLFTKA</sequence>
<gene>
    <name evidence="2" type="ORF">NLJ89_g11043</name>
</gene>
<evidence type="ECO:0000256" key="1">
    <source>
        <dbReference type="SAM" id="MobiDB-lite"/>
    </source>
</evidence>
<keyword evidence="3" id="KW-1185">Reference proteome</keyword>
<feature type="compositionally biased region" description="Polar residues" evidence="1">
    <location>
        <begin position="87"/>
        <end position="101"/>
    </location>
</feature>
<feature type="compositionally biased region" description="Low complexity" evidence="1">
    <location>
        <begin position="367"/>
        <end position="379"/>
    </location>
</feature>
<feature type="compositionally biased region" description="Low complexity" evidence="1">
    <location>
        <begin position="457"/>
        <end position="475"/>
    </location>
</feature>
<comment type="caution">
    <text evidence="2">The sequence shown here is derived from an EMBL/GenBank/DDBJ whole genome shotgun (WGS) entry which is preliminary data.</text>
</comment>